<dbReference type="GO" id="GO:0046872">
    <property type="term" value="F:metal ion binding"/>
    <property type="evidence" value="ECO:0007669"/>
    <property type="project" value="UniProtKB-KW"/>
</dbReference>
<evidence type="ECO:0000313" key="3">
    <source>
        <dbReference type="Proteomes" id="UP000007058"/>
    </source>
</evidence>
<gene>
    <name evidence="2" type="ordered locus">amb1627</name>
</gene>
<evidence type="ECO:0000256" key="1">
    <source>
        <dbReference type="PIRSR" id="PIRSR605502-1"/>
    </source>
</evidence>
<dbReference type="HOGENOM" id="CLU_024566_1_0_5"/>
<evidence type="ECO:0000313" key="2">
    <source>
        <dbReference type="EMBL" id="BAE50431.1"/>
    </source>
</evidence>
<dbReference type="GO" id="GO:0016787">
    <property type="term" value="F:hydrolase activity"/>
    <property type="evidence" value="ECO:0007669"/>
    <property type="project" value="UniProtKB-KW"/>
</dbReference>
<name>Q2W6U4_PARM1</name>
<dbReference type="Proteomes" id="UP000007058">
    <property type="component" value="Chromosome"/>
</dbReference>
<dbReference type="KEGG" id="mag:amb1627"/>
<accession>Q2W6U4</accession>
<comment type="cofactor">
    <cofactor evidence="1">
        <name>Mg(2+)</name>
        <dbReference type="ChEBI" id="CHEBI:18420"/>
    </cofactor>
    <text evidence="1">Binds 2 magnesium ions per subunit.</text>
</comment>
<reference evidence="2 3" key="1">
    <citation type="journal article" date="2005" name="DNA Res.">
        <title>Complete genome sequence of the facultative anaerobic magnetotactic bacterium Magnetospirillum sp. strain AMB-1.</title>
        <authorList>
            <person name="Matsunaga T."/>
            <person name="Okamura Y."/>
            <person name="Fukuda Y."/>
            <person name="Wahyudi A.T."/>
            <person name="Murase Y."/>
            <person name="Takeyama H."/>
        </authorList>
    </citation>
    <scope>NUCLEOTIDE SEQUENCE [LARGE SCALE GENOMIC DNA]</scope>
    <source>
        <strain evidence="3">ATCC 700264 / AMB-1</strain>
    </source>
</reference>
<dbReference type="Pfam" id="PF03747">
    <property type="entry name" value="ADP_ribosyl_GH"/>
    <property type="match status" value="1"/>
</dbReference>
<dbReference type="InterPro" id="IPR005502">
    <property type="entry name" value="Ribosyl_crysJ1"/>
</dbReference>
<dbReference type="EMBL" id="AP007255">
    <property type="protein sequence ID" value="BAE50431.1"/>
    <property type="molecule type" value="Genomic_DNA"/>
</dbReference>
<feature type="binding site" evidence="1">
    <location>
        <position position="224"/>
    </location>
    <ligand>
        <name>Mg(2+)</name>
        <dbReference type="ChEBI" id="CHEBI:18420"/>
        <label>1</label>
    </ligand>
</feature>
<feature type="binding site" evidence="1">
    <location>
        <position position="50"/>
    </location>
    <ligand>
        <name>Mg(2+)</name>
        <dbReference type="ChEBI" id="CHEBI:18420"/>
        <label>1</label>
    </ligand>
</feature>
<feature type="binding site" evidence="1">
    <location>
        <position position="52"/>
    </location>
    <ligand>
        <name>Mg(2+)</name>
        <dbReference type="ChEBI" id="CHEBI:18420"/>
        <label>1</label>
    </ligand>
</feature>
<proteinExistence type="predicted"/>
<feature type="binding site" evidence="1">
    <location>
        <position position="227"/>
    </location>
    <ligand>
        <name>Mg(2+)</name>
        <dbReference type="ChEBI" id="CHEBI:18420"/>
        <label>1</label>
    </ligand>
</feature>
<dbReference type="InterPro" id="IPR036705">
    <property type="entry name" value="Ribosyl_crysJ1_sf"/>
</dbReference>
<dbReference type="STRING" id="342108.amb1627"/>
<keyword evidence="1" id="KW-0479">Metal-binding</keyword>
<dbReference type="PANTHER" id="PTHR16222:SF12">
    <property type="entry name" value="ADP-RIBOSYLGLYCOHYDROLASE-RELATED"/>
    <property type="match status" value="1"/>
</dbReference>
<dbReference type="PANTHER" id="PTHR16222">
    <property type="entry name" value="ADP-RIBOSYLGLYCOHYDROLASE"/>
    <property type="match status" value="1"/>
</dbReference>
<feature type="binding site" evidence="1">
    <location>
        <position position="51"/>
    </location>
    <ligand>
        <name>Mg(2+)</name>
        <dbReference type="ChEBI" id="CHEBI:18420"/>
        <label>1</label>
    </ligand>
</feature>
<feature type="binding site" evidence="1">
    <location>
        <position position="226"/>
    </location>
    <ligand>
        <name>Mg(2+)</name>
        <dbReference type="ChEBI" id="CHEBI:18420"/>
        <label>1</label>
    </ligand>
</feature>
<dbReference type="InterPro" id="IPR050792">
    <property type="entry name" value="ADP-ribosylglycohydrolase"/>
</dbReference>
<dbReference type="SUPFAM" id="SSF101478">
    <property type="entry name" value="ADP-ribosylglycohydrolase"/>
    <property type="match status" value="1"/>
</dbReference>
<sequence length="281" mass="30545">MKVNLNARHFTENPGMYGAIAGDIIGSIYEFENHKSRSFPLFTEGASFFTDDTICTMAVMEALLDDADPAVTLRKWGAEFPDAGYGGMFGSWLRRPDMPPYNSYGNGSAMRVSPAGFLAYSLDEAVELAIKVTAVTHDHPDGIAGAVATASAIYLAFHGEDRPSIRSFITDRFGYDMSQSVDEIRPWYEFDETCPGSVPQALTCALEATSYEEAIRNAISIGGDSDTIACIAGAVAEALFGVPHDIAVEADARMYPSMVRLISRMYQVRGRANPTKKSEMA</sequence>
<organism evidence="2 3">
    <name type="scientific">Paramagnetospirillum magneticum (strain ATCC 700264 / AMB-1)</name>
    <name type="common">Magnetospirillum magneticum</name>
    <dbReference type="NCBI Taxonomy" id="342108"/>
    <lineage>
        <taxon>Bacteria</taxon>
        <taxon>Pseudomonadati</taxon>
        <taxon>Pseudomonadota</taxon>
        <taxon>Alphaproteobacteria</taxon>
        <taxon>Rhodospirillales</taxon>
        <taxon>Magnetospirillaceae</taxon>
        <taxon>Paramagnetospirillum</taxon>
    </lineage>
</organism>
<protein>
    <submittedName>
        <fullName evidence="2">ADP-ribosylglycohydrolase</fullName>
    </submittedName>
</protein>
<keyword evidence="3" id="KW-1185">Reference proteome</keyword>
<dbReference type="Gene3D" id="1.10.4080.10">
    <property type="entry name" value="ADP-ribosylation/Crystallin J1"/>
    <property type="match status" value="1"/>
</dbReference>
<keyword evidence="1" id="KW-0460">Magnesium</keyword>
<dbReference type="AlphaFoldDB" id="Q2W6U4"/>